<name>A0AAD4P817_PERFH</name>
<reference evidence="2 3" key="1">
    <citation type="journal article" date="2021" name="Nat. Commun.">
        <title>Incipient diploidization of the medicinal plant Perilla within 10,000 years.</title>
        <authorList>
            <person name="Zhang Y."/>
            <person name="Shen Q."/>
            <person name="Leng L."/>
            <person name="Zhang D."/>
            <person name="Chen S."/>
            <person name="Shi Y."/>
            <person name="Ning Z."/>
            <person name="Chen S."/>
        </authorList>
    </citation>
    <scope>NUCLEOTIDE SEQUENCE [LARGE SCALE GENOMIC DNA]</scope>
    <source>
        <strain evidence="3">cv. PC099</strain>
    </source>
</reference>
<gene>
    <name evidence="2" type="ORF">C2S53_020522</name>
</gene>
<dbReference type="EMBL" id="SDAM02000106">
    <property type="protein sequence ID" value="KAH6829691.1"/>
    <property type="molecule type" value="Genomic_DNA"/>
</dbReference>
<dbReference type="AlphaFoldDB" id="A0AAD4P817"/>
<accession>A0AAD4P817</accession>
<evidence type="ECO:0000313" key="2">
    <source>
        <dbReference type="EMBL" id="KAH6829691.1"/>
    </source>
</evidence>
<keyword evidence="3" id="KW-1185">Reference proteome</keyword>
<feature type="region of interest" description="Disordered" evidence="1">
    <location>
        <begin position="202"/>
        <end position="232"/>
    </location>
</feature>
<protein>
    <submittedName>
        <fullName evidence="2">Uncharacterized protein</fullName>
    </submittedName>
</protein>
<sequence length="232" mass="25917">MSELWPPQWKVIKKCPQYIYGLIDGYMEELEIEKFEHLDDVVYYGPRCIGKSSGKAHQTLKRFLKQVRESRGYDVDCFPPSVFRSPFIPVTLSEAMEEEPFYLEGVMKSTCFAVKEINAQAKKHGAGTRYELKDLEKIVDTCNLATLLTFTVKEFVSCSGADSDGDDGHVVKTVQAMVYIPPGKDLKLIEWRFKPAELLDSAEVSPESSDAAQVSPEVSDASQGSDASDKSP</sequence>
<evidence type="ECO:0000256" key="1">
    <source>
        <dbReference type="SAM" id="MobiDB-lite"/>
    </source>
</evidence>
<dbReference type="Proteomes" id="UP001190926">
    <property type="component" value="Unassembled WGS sequence"/>
</dbReference>
<evidence type="ECO:0000313" key="3">
    <source>
        <dbReference type="Proteomes" id="UP001190926"/>
    </source>
</evidence>
<proteinExistence type="predicted"/>
<organism evidence="2 3">
    <name type="scientific">Perilla frutescens var. hirtella</name>
    <name type="common">Perilla citriodora</name>
    <name type="synonym">Perilla setoyensis</name>
    <dbReference type="NCBI Taxonomy" id="608512"/>
    <lineage>
        <taxon>Eukaryota</taxon>
        <taxon>Viridiplantae</taxon>
        <taxon>Streptophyta</taxon>
        <taxon>Embryophyta</taxon>
        <taxon>Tracheophyta</taxon>
        <taxon>Spermatophyta</taxon>
        <taxon>Magnoliopsida</taxon>
        <taxon>eudicotyledons</taxon>
        <taxon>Gunneridae</taxon>
        <taxon>Pentapetalae</taxon>
        <taxon>asterids</taxon>
        <taxon>lamiids</taxon>
        <taxon>Lamiales</taxon>
        <taxon>Lamiaceae</taxon>
        <taxon>Nepetoideae</taxon>
        <taxon>Elsholtzieae</taxon>
        <taxon>Perilla</taxon>
    </lineage>
</organism>
<comment type="caution">
    <text evidence="2">The sequence shown here is derived from an EMBL/GenBank/DDBJ whole genome shotgun (WGS) entry which is preliminary data.</text>
</comment>